<dbReference type="Proteomes" id="UP001056120">
    <property type="component" value="Linkage Group LG12"/>
</dbReference>
<evidence type="ECO:0000313" key="1">
    <source>
        <dbReference type="EMBL" id="KAI3795084.1"/>
    </source>
</evidence>
<proteinExistence type="predicted"/>
<organism evidence="1 2">
    <name type="scientific">Smallanthus sonchifolius</name>
    <dbReference type="NCBI Taxonomy" id="185202"/>
    <lineage>
        <taxon>Eukaryota</taxon>
        <taxon>Viridiplantae</taxon>
        <taxon>Streptophyta</taxon>
        <taxon>Embryophyta</taxon>
        <taxon>Tracheophyta</taxon>
        <taxon>Spermatophyta</taxon>
        <taxon>Magnoliopsida</taxon>
        <taxon>eudicotyledons</taxon>
        <taxon>Gunneridae</taxon>
        <taxon>Pentapetalae</taxon>
        <taxon>asterids</taxon>
        <taxon>campanulids</taxon>
        <taxon>Asterales</taxon>
        <taxon>Asteraceae</taxon>
        <taxon>Asteroideae</taxon>
        <taxon>Heliantheae alliance</taxon>
        <taxon>Millerieae</taxon>
        <taxon>Smallanthus</taxon>
    </lineage>
</organism>
<comment type="caution">
    <text evidence="1">The sequence shown here is derived from an EMBL/GenBank/DDBJ whole genome shotgun (WGS) entry which is preliminary data.</text>
</comment>
<protein>
    <submittedName>
        <fullName evidence="1">Uncharacterized protein</fullName>
    </submittedName>
</protein>
<reference evidence="1 2" key="2">
    <citation type="journal article" date="2022" name="Mol. Ecol. Resour.">
        <title>The genomes of chicory, endive, great burdock and yacon provide insights into Asteraceae paleo-polyploidization history and plant inulin production.</title>
        <authorList>
            <person name="Fan W."/>
            <person name="Wang S."/>
            <person name="Wang H."/>
            <person name="Wang A."/>
            <person name="Jiang F."/>
            <person name="Liu H."/>
            <person name="Zhao H."/>
            <person name="Xu D."/>
            <person name="Zhang Y."/>
        </authorList>
    </citation>
    <scope>NUCLEOTIDE SEQUENCE [LARGE SCALE GENOMIC DNA]</scope>
    <source>
        <strain evidence="2">cv. Yunnan</strain>
        <tissue evidence="1">Leaves</tissue>
    </source>
</reference>
<accession>A0ACB9HGP7</accession>
<keyword evidence="2" id="KW-1185">Reference proteome</keyword>
<dbReference type="EMBL" id="CM042029">
    <property type="protein sequence ID" value="KAI3795084.1"/>
    <property type="molecule type" value="Genomic_DNA"/>
</dbReference>
<name>A0ACB9HGP7_9ASTR</name>
<sequence length="93" mass="10418">MWRVLNGLVTLVFIIILTWIRPHVSFIILHLFSVSSPTNHTFFPSSAVASSSSTPSYPLLFHLNFTGINQSLNSLIFTSGSTQIHRFSVQINN</sequence>
<evidence type="ECO:0000313" key="2">
    <source>
        <dbReference type="Proteomes" id="UP001056120"/>
    </source>
</evidence>
<reference evidence="2" key="1">
    <citation type="journal article" date="2022" name="Mol. Ecol. Resour.">
        <title>The genomes of chicory, endive, great burdock and yacon provide insights into Asteraceae palaeo-polyploidization history and plant inulin production.</title>
        <authorList>
            <person name="Fan W."/>
            <person name="Wang S."/>
            <person name="Wang H."/>
            <person name="Wang A."/>
            <person name="Jiang F."/>
            <person name="Liu H."/>
            <person name="Zhao H."/>
            <person name="Xu D."/>
            <person name="Zhang Y."/>
        </authorList>
    </citation>
    <scope>NUCLEOTIDE SEQUENCE [LARGE SCALE GENOMIC DNA]</scope>
    <source>
        <strain evidence="2">cv. Yunnan</strain>
    </source>
</reference>
<gene>
    <name evidence="1" type="ORF">L1987_37728</name>
</gene>